<evidence type="ECO:0000256" key="1">
    <source>
        <dbReference type="SAM" id="MobiDB-lite"/>
    </source>
</evidence>
<dbReference type="Proteomes" id="UP001596383">
    <property type="component" value="Unassembled WGS sequence"/>
</dbReference>
<comment type="caution">
    <text evidence="2">The sequence shown here is derived from an EMBL/GenBank/DDBJ whole genome shotgun (WGS) entry which is preliminary data.</text>
</comment>
<reference evidence="2 3" key="1">
    <citation type="journal article" date="2019" name="Int. J. Syst. Evol. Microbiol.">
        <title>The Global Catalogue of Microorganisms (GCM) 10K type strain sequencing project: providing services to taxonomists for standard genome sequencing and annotation.</title>
        <authorList>
            <consortium name="The Broad Institute Genomics Platform"/>
            <consortium name="The Broad Institute Genome Sequencing Center for Infectious Disease"/>
            <person name="Wu L."/>
            <person name="Ma J."/>
        </authorList>
    </citation>
    <scope>NUCLEOTIDE SEQUENCE [LARGE SCALE GENOMIC DNA]</scope>
    <source>
        <strain evidence="2 3">LMG 29247</strain>
    </source>
</reference>
<proteinExistence type="predicted"/>
<dbReference type="AlphaFoldDB" id="A0ABD5SL18"/>
<gene>
    <name evidence="2" type="ORF">ACFQE6_12245</name>
</gene>
<dbReference type="EMBL" id="JBHSWV010000179">
    <property type="protein sequence ID" value="MFC6765733.1"/>
    <property type="molecule type" value="Genomic_DNA"/>
</dbReference>
<accession>A0ABD5SL18</accession>
<evidence type="ECO:0000313" key="2">
    <source>
        <dbReference type="EMBL" id="MFC6765733.1"/>
    </source>
</evidence>
<name>A0ABD5SL18_9EURY</name>
<sequence length="66" mass="6905">MSRNPEKSDDDASPRPEENDDSDSSSRPDCPRCGAPVGFVTVTGPLTASASPCGCSVPPNLVQRDE</sequence>
<keyword evidence="3" id="KW-1185">Reference proteome</keyword>
<feature type="region of interest" description="Disordered" evidence="1">
    <location>
        <begin position="1"/>
        <end position="66"/>
    </location>
</feature>
<dbReference type="RefSeq" id="WP_273738749.1">
    <property type="nucleotide sequence ID" value="NZ_JAQIVI010000179.1"/>
</dbReference>
<evidence type="ECO:0008006" key="4">
    <source>
        <dbReference type="Google" id="ProtNLM"/>
    </source>
</evidence>
<protein>
    <recommendedName>
        <fullName evidence="4">Small CPxCG-related zinc finger protein</fullName>
    </recommendedName>
</protein>
<evidence type="ECO:0000313" key="3">
    <source>
        <dbReference type="Proteomes" id="UP001596383"/>
    </source>
</evidence>
<organism evidence="2 3">
    <name type="scientific">Natrinema soli</name>
    <dbReference type="NCBI Taxonomy" id="1930624"/>
    <lineage>
        <taxon>Archaea</taxon>
        <taxon>Methanobacteriati</taxon>
        <taxon>Methanobacteriota</taxon>
        <taxon>Stenosarchaea group</taxon>
        <taxon>Halobacteria</taxon>
        <taxon>Halobacteriales</taxon>
        <taxon>Natrialbaceae</taxon>
        <taxon>Natrinema</taxon>
    </lineage>
</organism>
<feature type="compositionally biased region" description="Basic and acidic residues" evidence="1">
    <location>
        <begin position="1"/>
        <end position="17"/>
    </location>
</feature>